<dbReference type="STRING" id="411461.DORFOR_00909"/>
<dbReference type="AlphaFoldDB" id="B0G3T1"/>
<reference evidence="1 2" key="2">
    <citation type="submission" date="2007-10" db="EMBL/GenBank/DDBJ databases">
        <authorList>
            <person name="Fulton L."/>
            <person name="Clifton S."/>
            <person name="Fulton B."/>
            <person name="Xu J."/>
            <person name="Minx P."/>
            <person name="Pepin K.H."/>
            <person name="Johnson M."/>
            <person name="Thiruvilangam P."/>
            <person name="Bhonagiri V."/>
            <person name="Nash W.E."/>
            <person name="Wang C."/>
            <person name="Mardis E.R."/>
            <person name="Wilson R.K."/>
        </authorList>
    </citation>
    <scope>NUCLEOTIDE SEQUENCE [LARGE SCALE GENOMIC DNA]</scope>
    <source>
        <strain evidence="1 2">ATCC 27755</strain>
    </source>
</reference>
<organism evidence="1 2">
    <name type="scientific">Dorea formicigenerans ATCC 27755</name>
    <dbReference type="NCBI Taxonomy" id="411461"/>
    <lineage>
        <taxon>Bacteria</taxon>
        <taxon>Bacillati</taxon>
        <taxon>Bacillota</taxon>
        <taxon>Clostridia</taxon>
        <taxon>Lachnospirales</taxon>
        <taxon>Lachnospiraceae</taxon>
        <taxon>Dorea</taxon>
    </lineage>
</organism>
<proteinExistence type="predicted"/>
<evidence type="ECO:0000313" key="1">
    <source>
        <dbReference type="EMBL" id="EDR47826.1"/>
    </source>
</evidence>
<accession>B0G3T1</accession>
<reference evidence="1 2" key="1">
    <citation type="submission" date="2007-10" db="EMBL/GenBank/DDBJ databases">
        <title>Draft genome sequence of Dorea formicigenerans(ATCC 27755).</title>
        <authorList>
            <person name="Sudarsanam P."/>
            <person name="Ley R."/>
            <person name="Guruge J."/>
            <person name="Turnbaugh P.J."/>
            <person name="Mahowald M."/>
            <person name="Liep D."/>
            <person name="Gordon J."/>
        </authorList>
    </citation>
    <scope>NUCLEOTIDE SEQUENCE [LARGE SCALE GENOMIC DNA]</scope>
    <source>
        <strain evidence="1 2">ATCC 27755</strain>
    </source>
</reference>
<dbReference type="PaxDb" id="411461-DORFOR_00909"/>
<dbReference type="EMBL" id="AAXA02000010">
    <property type="protein sequence ID" value="EDR47826.1"/>
    <property type="molecule type" value="Genomic_DNA"/>
</dbReference>
<protein>
    <submittedName>
        <fullName evidence="1">Uncharacterized protein</fullName>
    </submittedName>
</protein>
<dbReference type="Proteomes" id="UP000005359">
    <property type="component" value="Unassembled WGS sequence"/>
</dbReference>
<sequence length="45" mass="5278">MLFPCGKVCYTEATSDRKFFRLQEICCIGRYPPENPTILIEIDCY</sequence>
<evidence type="ECO:0000313" key="2">
    <source>
        <dbReference type="Proteomes" id="UP000005359"/>
    </source>
</evidence>
<name>B0G3T1_9FIRM</name>
<comment type="caution">
    <text evidence="1">The sequence shown here is derived from an EMBL/GenBank/DDBJ whole genome shotgun (WGS) entry which is preliminary data.</text>
</comment>
<gene>
    <name evidence="1" type="ORF">DORFOR_00909</name>
</gene>